<sequence length="77" mass="9136">METKQLEQLMKTMISYIHPVIREKIVGEFNQIPYVERNNIDSLTDIVKTLHVIMETIMERRKMTQKEKNNSAKVNTD</sequence>
<name>A0A481YP49_9VIRU</name>
<evidence type="ECO:0000313" key="1">
    <source>
        <dbReference type="EMBL" id="QBK84582.1"/>
    </source>
</evidence>
<organism evidence="1">
    <name type="scientific">Pithovirus LCDPAC01</name>
    <dbReference type="NCBI Taxonomy" id="2506600"/>
    <lineage>
        <taxon>Viruses</taxon>
        <taxon>Pithoviruses</taxon>
    </lineage>
</organism>
<dbReference type="EMBL" id="MK500279">
    <property type="protein sequence ID" value="QBK84582.1"/>
    <property type="molecule type" value="Genomic_DNA"/>
</dbReference>
<accession>A0A481YP49</accession>
<proteinExistence type="predicted"/>
<reference evidence="1" key="1">
    <citation type="journal article" date="2019" name="MBio">
        <title>Virus Genomes from Deep Sea Sediments Expand the Ocean Megavirome and Support Independent Origins of Viral Gigantism.</title>
        <authorList>
            <person name="Backstrom D."/>
            <person name="Yutin N."/>
            <person name="Jorgensen S.L."/>
            <person name="Dharamshi J."/>
            <person name="Homa F."/>
            <person name="Zaremba-Niedwiedzka K."/>
            <person name="Spang A."/>
            <person name="Wolf Y.I."/>
            <person name="Koonin E.V."/>
            <person name="Ettema T.J."/>
        </authorList>
    </citation>
    <scope>NUCLEOTIDE SEQUENCE</scope>
</reference>
<protein>
    <submittedName>
        <fullName evidence="1">Uncharacterized protein</fullName>
    </submittedName>
</protein>
<gene>
    <name evidence="1" type="ORF">LCDPAC01_00630</name>
</gene>